<dbReference type="InterPro" id="IPR057258">
    <property type="entry name" value="Ribosomal_uS3"/>
</dbReference>
<dbReference type="GO" id="GO:0022627">
    <property type="term" value="C:cytosolic small ribosomal subunit"/>
    <property type="evidence" value="ECO:0007669"/>
    <property type="project" value="TreeGrafter"/>
</dbReference>
<keyword evidence="7 9" id="KW-0934">Plastid</keyword>
<comment type="subcellular location">
    <subcellularLocation>
        <location evidence="5 7">Plastid</location>
        <location evidence="5 7">Chloroplast</location>
    </subcellularLocation>
</comment>
<proteinExistence type="inferred from homology"/>
<dbReference type="HAMAP" id="MF_01309_B">
    <property type="entry name" value="Ribosomal_uS3_B"/>
    <property type="match status" value="1"/>
</dbReference>
<dbReference type="PANTHER" id="PTHR11760">
    <property type="entry name" value="30S/40S RIBOSOMAL PROTEIN S3"/>
    <property type="match status" value="1"/>
</dbReference>
<gene>
    <name evidence="5 9" type="primary">rps3</name>
</gene>
<dbReference type="InterPro" id="IPR036419">
    <property type="entry name" value="Ribosomal_S3_C_sf"/>
</dbReference>
<dbReference type="Gene3D" id="3.30.1140.32">
    <property type="entry name" value="Ribosomal protein S3, C-terminal domain"/>
    <property type="match status" value="1"/>
</dbReference>
<dbReference type="GO" id="GO:0006412">
    <property type="term" value="P:translation"/>
    <property type="evidence" value="ECO:0007669"/>
    <property type="project" value="UniProtKB-UniRule"/>
</dbReference>
<feature type="domain" description="Small ribosomal subunit protein uS3 C-terminal" evidence="8">
    <location>
        <begin position="712"/>
        <end position="800"/>
    </location>
</feature>
<dbReference type="Pfam" id="PF00189">
    <property type="entry name" value="Ribosomal_S3_C"/>
    <property type="match status" value="1"/>
</dbReference>
<dbReference type="InterPro" id="IPR009019">
    <property type="entry name" value="KH_sf_prok-type"/>
</dbReference>
<evidence type="ECO:0000313" key="9">
    <source>
        <dbReference type="EMBL" id="ALO21049.1"/>
    </source>
</evidence>
<evidence type="ECO:0000259" key="8">
    <source>
        <dbReference type="Pfam" id="PF00189"/>
    </source>
</evidence>
<dbReference type="NCBIfam" id="TIGR01009">
    <property type="entry name" value="rpsC_bact"/>
    <property type="match status" value="1"/>
</dbReference>
<dbReference type="AlphaFoldDB" id="A0A0S2IBM5"/>
<keyword evidence="7 9" id="KW-0150">Chloroplast</keyword>
<protein>
    <recommendedName>
        <fullName evidence="4 5">Small ribosomal subunit protein uS3c</fullName>
    </recommendedName>
</protein>
<dbReference type="InterPro" id="IPR018280">
    <property type="entry name" value="Ribosomal_uS3_CS"/>
</dbReference>
<dbReference type="InterPro" id="IPR001351">
    <property type="entry name" value="Ribosomal_uS3_C"/>
</dbReference>
<evidence type="ECO:0000256" key="4">
    <source>
        <dbReference type="ARBA" id="ARBA00035154"/>
    </source>
</evidence>
<accession>A0A0S2IBM5</accession>
<geneLocation type="chloroplast" evidence="9"/>
<dbReference type="PANTHER" id="PTHR11760:SF19">
    <property type="entry name" value="SMALL RIBOSOMAL SUBUNIT PROTEIN US3C"/>
    <property type="match status" value="1"/>
</dbReference>
<evidence type="ECO:0000256" key="2">
    <source>
        <dbReference type="ARBA" id="ARBA00022980"/>
    </source>
</evidence>
<dbReference type="SUPFAM" id="SSF54814">
    <property type="entry name" value="Prokaryotic type KH domain (KH-domain type II)"/>
    <property type="match status" value="1"/>
</dbReference>
<keyword evidence="3 5" id="KW-0687">Ribonucleoprotein</keyword>
<dbReference type="PROSITE" id="PS00548">
    <property type="entry name" value="RIBOSOMAL_S3"/>
    <property type="match status" value="1"/>
</dbReference>
<keyword evidence="2 5" id="KW-0689">Ribosomal protein</keyword>
<evidence type="ECO:0000256" key="5">
    <source>
        <dbReference type="HAMAP-Rule" id="MF_01309"/>
    </source>
</evidence>
<dbReference type="GO" id="GO:0003723">
    <property type="term" value="F:RNA binding"/>
    <property type="evidence" value="ECO:0007669"/>
    <property type="project" value="InterPro"/>
</dbReference>
<dbReference type="GO" id="GO:0003735">
    <property type="term" value="F:structural constituent of ribosome"/>
    <property type="evidence" value="ECO:0007669"/>
    <property type="project" value="InterPro"/>
</dbReference>
<evidence type="ECO:0000256" key="7">
    <source>
        <dbReference type="RuleBase" id="RU003626"/>
    </source>
</evidence>
<name>A0A0S2IBM5_9CHLO</name>
<reference evidence="9" key="1">
    <citation type="journal article" date="2015" name="BMC Evol. Biol.">
        <title>Chloroplast phylogenomic analysis of chlorophyte green algae identifies a novel lineage sister to the Sphaeropleales (Chlorophyceae).</title>
        <authorList>
            <person name="Lemieux C."/>
            <person name="Vincent A.T."/>
            <person name="Labarre A."/>
            <person name="Otis C."/>
            <person name="Turmel M."/>
        </authorList>
    </citation>
    <scope>NUCLEOTIDE SEQUENCE</scope>
</reference>
<dbReference type="EMBL" id="KT624822">
    <property type="protein sequence ID" value="ALO21049.1"/>
    <property type="molecule type" value="Genomic_DNA"/>
</dbReference>
<evidence type="ECO:0000256" key="1">
    <source>
        <dbReference type="ARBA" id="ARBA00010761"/>
    </source>
</evidence>
<dbReference type="SUPFAM" id="SSF54821">
    <property type="entry name" value="Ribosomal protein S3 C-terminal domain"/>
    <property type="match status" value="1"/>
</dbReference>
<dbReference type="InterPro" id="IPR005704">
    <property type="entry name" value="Ribosomal_uS3_bac-typ"/>
</dbReference>
<sequence>MTSFIFKHFMGQKVHPLGFRVGITKKHQSQWFAKFTKYNYAQSVLEDRLLRTTLLKLFPELLNPVLKKVQKREEDITILPKITQIKIERGLIPYEIGIQIHAENCELIKAAIDKLKIDRDLACHLQKARQYLVNLGNNLATSNKVNGMADNLELANSSSENINSSEISKRLKSTKKRVKRGLGVLRSEGKQSFQKNKKRFFRQPKLTKQEYKKKKLVQKRLRNRQIIRRWYRQFIAKGLFIKKVGKKIQRKVITKRGKNRFNRFKRSATLRTTGQSFLRQKSEQGKKVASPSPAKAGAASLASQREAALSTNKSIMGSAFLNSKSSISESLRPKTATYFRIKRKFLTMYLNKINQKFFKNLRGLMKYWFEHSAARENTQVLGNSSVRNALNFNFKKSTNFSSISFNFAPVGYSPDWDISETSKKFKSLKNQSLTKLKKLFEILEKKSFLKLQSLKQSSLAFGNISHTQAYSFFQMIIFLKNLKKLIKKRYSIILQKYQRNQKNYGMRNGSHTENIEFSSTTNGVSLKPWEKTLAYYNQSQSQKALKRIGTNVDDECRKIKFIEYLKQLVKKHRTENLFYYLSTLSEARKDLKKLKKFTQNHAEFLFGVNLTKSSTEQENLHSNQSQEYKDQITKVLQQSNSKIIMESLIPSFRDSAYEIERTLQNSFIEQIEKQKIISKENLKLTPKICIKFYSVKQQNLESKASFVADSIIDALEKRKAFRKVIKDAKEKLMSNSRLKEVKVVKGVKIQVSGRLNGAEIARTEWVRAGRVPLQTLRANIDYSYKTANTIYGIIGVKVWLFKGYSKTL</sequence>
<evidence type="ECO:0000256" key="3">
    <source>
        <dbReference type="ARBA" id="ARBA00023274"/>
    </source>
</evidence>
<dbReference type="GO" id="GO:0009507">
    <property type="term" value="C:chloroplast"/>
    <property type="evidence" value="ECO:0007669"/>
    <property type="project" value="UniProtKB-SubCell"/>
</dbReference>
<comment type="similarity">
    <text evidence="1 5 6">Belongs to the universal ribosomal protein uS3 family.</text>
</comment>
<comment type="subunit">
    <text evidence="5 7">Part of the 30S ribosomal subunit.</text>
</comment>
<evidence type="ECO:0000256" key="6">
    <source>
        <dbReference type="RuleBase" id="RU003624"/>
    </source>
</evidence>
<organism evidence="9">
    <name type="scientific">Lobochlamys segnis</name>
    <dbReference type="NCBI Taxonomy" id="52035"/>
    <lineage>
        <taxon>Eukaryota</taxon>
        <taxon>Viridiplantae</taxon>
        <taxon>Chlorophyta</taxon>
        <taxon>core chlorophytes</taxon>
        <taxon>Chlorophyceae</taxon>
        <taxon>CS clade</taxon>
        <taxon>Chlamydomonadales</taxon>
        <taxon>Chlamydomonadaceae</taxon>
        <taxon>Lobochlamys</taxon>
    </lineage>
</organism>